<dbReference type="Pfam" id="PF00665">
    <property type="entry name" value="rve"/>
    <property type="match status" value="1"/>
</dbReference>
<sequence length="275" mass="32311">MFGISRQAIYQAKQRILIRENQLLKVKFLVQEIRMKLPKLGTRKLYHLLKEQLIQEDVKLGRDALFAYLKRENMLIRRQKKYIKTTFSKHWLRKHPNLLKDLRVEKAEQVFVSDITYLKTKESTCYLSLVTDAYSRKIMGYSLSSNMNTENVAKALKMAIKNRGSSGPLIHHSDRGLQYCSGYYQKILNKNEIKPSMTDGYDCYQNALAERVNGILKQEFLFYKTKNMQDLNSLVKESIYLYNTKRPHLSLNMQTPDKVHKKSEEIKYLSGLNIV</sequence>
<evidence type="ECO:0000313" key="4">
    <source>
        <dbReference type="EMBL" id="EFK34490.1"/>
    </source>
</evidence>
<reference evidence="6 7" key="1">
    <citation type="submission" date="2010-06" db="EMBL/GenBank/DDBJ databases">
        <authorList>
            <person name="Muzny D."/>
            <person name="Qin X."/>
            <person name="Buhay C."/>
            <person name="Dugan-Rocha S."/>
            <person name="Ding Y."/>
            <person name="Chen G."/>
            <person name="Hawes A."/>
            <person name="Holder M."/>
            <person name="Jhangiani S."/>
            <person name="Johnson A."/>
            <person name="Khan Z."/>
            <person name="Li Z."/>
            <person name="Liu W."/>
            <person name="Liu X."/>
            <person name="Perez L."/>
            <person name="Shen H."/>
            <person name="Wang Q."/>
            <person name="Watt J."/>
            <person name="Xi L."/>
            <person name="Xin Y."/>
            <person name="Zhou J."/>
            <person name="Deng J."/>
            <person name="Jiang H."/>
            <person name="Liu Y."/>
            <person name="Qu J."/>
            <person name="Song X.-Z."/>
            <person name="Zhang L."/>
            <person name="Villasana D."/>
            <person name="Johnson A."/>
            <person name="Liu J."/>
            <person name="Liyanage D."/>
            <person name="Lorensuhewa L."/>
            <person name="Robinson T."/>
            <person name="Song A."/>
            <person name="Song B.-B."/>
            <person name="Dinh H."/>
            <person name="Thornton R."/>
            <person name="Coyle M."/>
            <person name="Francisco L."/>
            <person name="Jackson L."/>
            <person name="Javaid M."/>
            <person name="Korchina V."/>
            <person name="Kovar C."/>
            <person name="Mata R."/>
            <person name="Mathew T."/>
            <person name="Ngo R."/>
            <person name="Nguyen L."/>
            <person name="Nguyen N."/>
            <person name="Okwuonu G."/>
            <person name="Ongeri F."/>
            <person name="Pham C."/>
            <person name="Simmons D."/>
            <person name="Wilczek-Boney K."/>
            <person name="Hale W."/>
            <person name="Jakkamsetti A."/>
            <person name="Pham P."/>
            <person name="Ruth R."/>
            <person name="San Lucas F."/>
            <person name="Warren J."/>
            <person name="Zhang J."/>
            <person name="Zhao Z."/>
            <person name="Zhou C."/>
            <person name="Zhu D."/>
            <person name="Lee S."/>
            <person name="Bess C."/>
            <person name="Blankenburg K."/>
            <person name="Forbes L."/>
            <person name="Fu Q."/>
            <person name="Gubbala S."/>
            <person name="Hirani K."/>
            <person name="Jayaseelan J.C."/>
            <person name="Lara F."/>
            <person name="Munidasa M."/>
            <person name="Palculict T."/>
            <person name="Patil S."/>
            <person name="Pu L.-L."/>
            <person name="Saada N."/>
            <person name="Tang L."/>
            <person name="Weissenberger G."/>
            <person name="Zhu Y."/>
            <person name="Hemphill L."/>
            <person name="Shang Y."/>
            <person name="Youmans B."/>
            <person name="Ayvaz T."/>
            <person name="Ross M."/>
            <person name="Santibanez J."/>
            <person name="Aqrawi P."/>
            <person name="Gross S."/>
            <person name="Joshi V."/>
            <person name="Fowler G."/>
            <person name="Nazareth L."/>
            <person name="Reid J."/>
            <person name="Worley K."/>
            <person name="Petrosino J."/>
            <person name="Highlander S."/>
            <person name="Gibbs R."/>
        </authorList>
    </citation>
    <scope>NUCLEOTIDE SEQUENCE [LARGE SCALE GENOMIC DNA]</scope>
    <source>
        <strain evidence="6 7">ATCC 35910</strain>
    </source>
</reference>
<dbReference type="EMBL" id="ACKQ02000007">
    <property type="protein sequence ID" value="EFK33087.1"/>
    <property type="molecule type" value="Genomic_DNA"/>
</dbReference>
<dbReference type="PANTHER" id="PTHR46889">
    <property type="entry name" value="TRANSPOSASE INSF FOR INSERTION SEQUENCE IS3B-RELATED"/>
    <property type="match status" value="1"/>
</dbReference>
<dbReference type="SUPFAM" id="SSF53098">
    <property type="entry name" value="Ribonuclease H-like"/>
    <property type="match status" value="1"/>
</dbReference>
<comment type="caution">
    <text evidence="6">The sequence shown here is derived from an EMBL/GenBank/DDBJ whole genome shotgun (WGS) entry which is preliminary data.</text>
</comment>
<dbReference type="InterPro" id="IPR048020">
    <property type="entry name" value="Transpos_IS3"/>
</dbReference>
<keyword evidence="7" id="KW-1185">Reference proteome</keyword>
<dbReference type="PROSITE" id="PS50994">
    <property type="entry name" value="INTEGRASE"/>
    <property type="match status" value="1"/>
</dbReference>
<dbReference type="EMBL" id="ACKQ02000007">
    <property type="protein sequence ID" value="EFK35610.1"/>
    <property type="molecule type" value="Genomic_DNA"/>
</dbReference>
<proteinExistence type="predicted"/>
<dbReference type="InterPro" id="IPR036397">
    <property type="entry name" value="RNaseH_sf"/>
</dbReference>
<dbReference type="EMBL" id="ACKQ02000007">
    <property type="protein sequence ID" value="EFK35347.1"/>
    <property type="molecule type" value="Genomic_DNA"/>
</dbReference>
<dbReference type="InterPro" id="IPR050900">
    <property type="entry name" value="Transposase_IS3/IS150/IS904"/>
</dbReference>
<organism evidence="6 7">
    <name type="scientific">Chryseobacterium gleum ATCC 35910</name>
    <dbReference type="NCBI Taxonomy" id="525257"/>
    <lineage>
        <taxon>Bacteria</taxon>
        <taxon>Pseudomonadati</taxon>
        <taxon>Bacteroidota</taxon>
        <taxon>Flavobacteriia</taxon>
        <taxon>Flavobacteriales</taxon>
        <taxon>Weeksellaceae</taxon>
        <taxon>Chryseobacterium group</taxon>
        <taxon>Chryseobacterium</taxon>
    </lineage>
</organism>
<dbReference type="PANTHER" id="PTHR46889:SF5">
    <property type="entry name" value="INTEGRASE PROTEIN"/>
    <property type="match status" value="1"/>
</dbReference>
<gene>
    <name evidence="2" type="ORF">HMPREF0204_12155</name>
    <name evidence="3" type="ORF">HMPREF0204_12240</name>
    <name evidence="4" type="ORF">HMPREF0204_13559</name>
    <name evidence="5" type="ORF">HMPREF0204_14416</name>
    <name evidence="6" type="ORF">HMPREF0204_14679</name>
</gene>
<accession>A0ABP2IRL3</accession>
<dbReference type="Proteomes" id="UP000002969">
    <property type="component" value="Unassembled WGS sequence"/>
</dbReference>
<dbReference type="InterPro" id="IPR001584">
    <property type="entry name" value="Integrase_cat-core"/>
</dbReference>
<dbReference type="Gene3D" id="3.30.420.10">
    <property type="entry name" value="Ribonuclease H-like superfamily/Ribonuclease H"/>
    <property type="match status" value="1"/>
</dbReference>
<dbReference type="NCBIfam" id="NF033516">
    <property type="entry name" value="transpos_IS3"/>
    <property type="match status" value="1"/>
</dbReference>
<evidence type="ECO:0000313" key="5">
    <source>
        <dbReference type="EMBL" id="EFK35347.1"/>
    </source>
</evidence>
<evidence type="ECO:0000313" key="3">
    <source>
        <dbReference type="EMBL" id="EFK33172.1"/>
    </source>
</evidence>
<dbReference type="EMBL" id="ACKQ02000007">
    <property type="protein sequence ID" value="EFK34490.1"/>
    <property type="molecule type" value="Genomic_DNA"/>
</dbReference>
<name>A0ABP2IRL3_CHRGE</name>
<dbReference type="InterPro" id="IPR012337">
    <property type="entry name" value="RNaseH-like_sf"/>
</dbReference>
<feature type="domain" description="Integrase catalytic" evidence="1">
    <location>
        <begin position="92"/>
        <end position="264"/>
    </location>
</feature>
<dbReference type="EMBL" id="ACKQ02000007">
    <property type="protein sequence ID" value="EFK33172.1"/>
    <property type="molecule type" value="Genomic_DNA"/>
</dbReference>
<evidence type="ECO:0000313" key="7">
    <source>
        <dbReference type="Proteomes" id="UP000002969"/>
    </source>
</evidence>
<evidence type="ECO:0000313" key="6">
    <source>
        <dbReference type="EMBL" id="EFK35610.1"/>
    </source>
</evidence>
<evidence type="ECO:0000259" key="1">
    <source>
        <dbReference type="PROSITE" id="PS50994"/>
    </source>
</evidence>
<protein>
    <submittedName>
        <fullName evidence="6">Integrase core domain protein</fullName>
    </submittedName>
</protein>
<evidence type="ECO:0000313" key="2">
    <source>
        <dbReference type="EMBL" id="EFK33087.1"/>
    </source>
</evidence>